<organism evidence="1 2">
    <name type="scientific">Bdellovibrio reynosensis</name>
    <dbReference type="NCBI Taxonomy" id="2835041"/>
    <lineage>
        <taxon>Bacteria</taxon>
        <taxon>Pseudomonadati</taxon>
        <taxon>Bdellovibrionota</taxon>
        <taxon>Bdellovibrionia</taxon>
        <taxon>Bdellovibrionales</taxon>
        <taxon>Pseudobdellovibrionaceae</taxon>
        <taxon>Bdellovibrio</taxon>
    </lineage>
</organism>
<reference evidence="1" key="1">
    <citation type="submission" date="2022-03" db="EMBL/GenBank/DDBJ databases">
        <title>Genome Identification and Characterization of new species Bdellovibrio reynosense LBG001 sp. nov. from a Mexico soil sample.</title>
        <authorList>
            <person name="Camilli A."/>
            <person name="Ajao Y."/>
            <person name="Guo X."/>
        </authorList>
    </citation>
    <scope>NUCLEOTIDE SEQUENCE</scope>
    <source>
        <strain evidence="1">LBG001</strain>
    </source>
</reference>
<evidence type="ECO:0000313" key="1">
    <source>
        <dbReference type="EMBL" id="UOF00615.1"/>
    </source>
</evidence>
<accession>A0ABY4C6T3</accession>
<dbReference type="RefSeq" id="WP_243536745.1">
    <property type="nucleotide sequence ID" value="NZ_CP093442.1"/>
</dbReference>
<evidence type="ECO:0000313" key="2">
    <source>
        <dbReference type="Proteomes" id="UP000830116"/>
    </source>
</evidence>
<protein>
    <submittedName>
        <fullName evidence="1">Porin family protein</fullName>
    </submittedName>
</protein>
<name>A0ABY4C6T3_9BACT</name>
<sequence length="157" mass="17275">MRPLFSNSAYFHRIVRTKRFNSRDACKAAGDSVKMDTAMGLSIGYVSLPVQQLGWTSNLSFIQAKKEQLSLNYIRLDGNLAYALNEKFYFKGGLNGTKIIGKEGESLKTGYDLQVGVGYQVDSTIFELGYSSTHFLTELPGFGMTVSALELGVSATF</sequence>
<keyword evidence="2" id="KW-1185">Reference proteome</keyword>
<gene>
    <name evidence="1" type="ORF">MNR06_13000</name>
</gene>
<dbReference type="EMBL" id="CP093442">
    <property type="protein sequence ID" value="UOF00615.1"/>
    <property type="molecule type" value="Genomic_DNA"/>
</dbReference>
<dbReference type="Proteomes" id="UP000830116">
    <property type="component" value="Chromosome"/>
</dbReference>
<proteinExistence type="predicted"/>